<evidence type="ECO:0000256" key="5">
    <source>
        <dbReference type="ARBA" id="ARBA00022679"/>
    </source>
</evidence>
<dbReference type="EC" id="2.1.1.63" evidence="9"/>
<evidence type="ECO:0000256" key="9">
    <source>
        <dbReference type="HAMAP-Rule" id="MF_00772"/>
    </source>
</evidence>
<comment type="miscellaneous">
    <text evidence="9">This enzyme catalyzes only one turnover and therefore is not strictly catalytic. According to one definition, an enzyme is a biocatalyst that acts repeatedly and over many reaction cycles.</text>
</comment>
<name>A0A840UNG2_9BACT</name>
<evidence type="ECO:0000256" key="2">
    <source>
        <dbReference type="ARBA" id="ARBA00008711"/>
    </source>
</evidence>
<feature type="domain" description="Methylated-DNA-[protein]-cysteine S-methyltransferase DNA binding" evidence="10">
    <location>
        <begin position="82"/>
        <end position="161"/>
    </location>
</feature>
<dbReference type="FunFam" id="1.10.10.10:FF:000214">
    <property type="entry name" value="Methylated-DNA--protein-cysteine methyltransferase"/>
    <property type="match status" value="1"/>
</dbReference>
<evidence type="ECO:0000256" key="7">
    <source>
        <dbReference type="ARBA" id="ARBA00023204"/>
    </source>
</evidence>
<dbReference type="NCBIfam" id="TIGR00589">
    <property type="entry name" value="ogt"/>
    <property type="match status" value="1"/>
</dbReference>
<comment type="caution">
    <text evidence="12">The sequence shown here is derived from an EMBL/GenBank/DDBJ whole genome shotgun (WGS) entry which is preliminary data.</text>
</comment>
<comment type="function">
    <text evidence="9">Involved in the cellular defense against the biological effects of O6-methylguanine (O6-MeG) and O4-methylthymine (O4-MeT) in DNA. Repairs the methylated nucleobase in DNA by stoichiometrically transferring the methyl group to a cysteine residue in the enzyme. This is a suicide reaction: the enzyme is irreversibly inactivated.</text>
</comment>
<dbReference type="Pfam" id="PF01035">
    <property type="entry name" value="DNA_binding_1"/>
    <property type="match status" value="1"/>
</dbReference>
<comment type="similarity">
    <text evidence="2 9">Belongs to the MGMT family.</text>
</comment>
<evidence type="ECO:0000256" key="8">
    <source>
        <dbReference type="ARBA" id="ARBA00049348"/>
    </source>
</evidence>
<gene>
    <name evidence="12" type="ORF">HNQ81_001521</name>
</gene>
<dbReference type="Gene3D" id="3.30.160.70">
    <property type="entry name" value="Methylated DNA-protein cysteine methyltransferase domain"/>
    <property type="match status" value="1"/>
</dbReference>
<feature type="active site" description="Nucleophile; methyl group acceptor" evidence="9">
    <location>
        <position position="133"/>
    </location>
</feature>
<dbReference type="RefSeq" id="WP_183349880.1">
    <property type="nucleotide sequence ID" value="NZ_JACHEO010000006.1"/>
</dbReference>
<dbReference type="PROSITE" id="PS00374">
    <property type="entry name" value="MGMT"/>
    <property type="match status" value="1"/>
</dbReference>
<dbReference type="GO" id="GO:0003908">
    <property type="term" value="F:methylated-DNA-[protein]-cysteine S-methyltransferase activity"/>
    <property type="evidence" value="ECO:0007669"/>
    <property type="project" value="UniProtKB-UniRule"/>
</dbReference>
<organism evidence="12 13">
    <name type="scientific">Desulfoprunum benzoelyticum</name>
    <dbReference type="NCBI Taxonomy" id="1506996"/>
    <lineage>
        <taxon>Bacteria</taxon>
        <taxon>Pseudomonadati</taxon>
        <taxon>Thermodesulfobacteriota</taxon>
        <taxon>Desulfobulbia</taxon>
        <taxon>Desulfobulbales</taxon>
        <taxon>Desulfobulbaceae</taxon>
        <taxon>Desulfoprunum</taxon>
    </lineage>
</organism>
<evidence type="ECO:0000256" key="4">
    <source>
        <dbReference type="ARBA" id="ARBA00022603"/>
    </source>
</evidence>
<dbReference type="AlphaFoldDB" id="A0A840UNG2"/>
<protein>
    <recommendedName>
        <fullName evidence="9">Methylated-DNA--protein-cysteine methyltransferase</fullName>
        <ecNumber evidence="9">2.1.1.63</ecNumber>
    </recommendedName>
    <alternativeName>
        <fullName evidence="9">6-O-methylguanine-DNA methyltransferase</fullName>
        <shortName evidence="9">MGMT</shortName>
    </alternativeName>
    <alternativeName>
        <fullName evidence="9">O-6-methylguanine-DNA-alkyltransferase</fullName>
    </alternativeName>
</protein>
<accession>A0A840UNG2</accession>
<dbReference type="GO" id="GO:0006307">
    <property type="term" value="P:DNA alkylation repair"/>
    <property type="evidence" value="ECO:0007669"/>
    <property type="project" value="UniProtKB-UniRule"/>
</dbReference>
<evidence type="ECO:0000259" key="11">
    <source>
        <dbReference type="Pfam" id="PF02870"/>
    </source>
</evidence>
<evidence type="ECO:0000256" key="1">
    <source>
        <dbReference type="ARBA" id="ARBA00001286"/>
    </source>
</evidence>
<proteinExistence type="inferred from homology"/>
<dbReference type="CDD" id="cd06445">
    <property type="entry name" value="ATase"/>
    <property type="match status" value="1"/>
</dbReference>
<dbReference type="PANTHER" id="PTHR10815">
    <property type="entry name" value="METHYLATED-DNA--PROTEIN-CYSTEINE METHYLTRANSFERASE"/>
    <property type="match status" value="1"/>
</dbReference>
<dbReference type="InterPro" id="IPR036388">
    <property type="entry name" value="WH-like_DNA-bd_sf"/>
</dbReference>
<dbReference type="EMBL" id="JACHEO010000006">
    <property type="protein sequence ID" value="MBB5347797.1"/>
    <property type="molecule type" value="Genomic_DNA"/>
</dbReference>
<dbReference type="Pfam" id="PF02870">
    <property type="entry name" value="Methyltransf_1N"/>
    <property type="match status" value="1"/>
</dbReference>
<keyword evidence="13" id="KW-1185">Reference proteome</keyword>
<comment type="subcellular location">
    <subcellularLocation>
        <location evidence="9">Cytoplasm</location>
    </subcellularLocation>
</comment>
<evidence type="ECO:0000256" key="3">
    <source>
        <dbReference type="ARBA" id="ARBA00022490"/>
    </source>
</evidence>
<keyword evidence="6 9" id="KW-0227">DNA damage</keyword>
<dbReference type="InterPro" id="IPR036631">
    <property type="entry name" value="MGMT_N_sf"/>
</dbReference>
<dbReference type="InterPro" id="IPR023546">
    <property type="entry name" value="MGMT"/>
</dbReference>
<dbReference type="Gene3D" id="1.10.10.10">
    <property type="entry name" value="Winged helix-like DNA-binding domain superfamily/Winged helix DNA-binding domain"/>
    <property type="match status" value="1"/>
</dbReference>
<evidence type="ECO:0000313" key="12">
    <source>
        <dbReference type="EMBL" id="MBB5347797.1"/>
    </source>
</evidence>
<keyword evidence="4 9" id="KW-0489">Methyltransferase</keyword>
<dbReference type="PANTHER" id="PTHR10815:SF5">
    <property type="entry name" value="METHYLATED-DNA--PROTEIN-CYSTEINE METHYLTRANSFERASE"/>
    <property type="match status" value="1"/>
</dbReference>
<feature type="domain" description="Methylguanine DNA methyltransferase ribonuclease-like" evidence="11">
    <location>
        <begin position="10"/>
        <end position="77"/>
    </location>
</feature>
<dbReference type="InterPro" id="IPR014048">
    <property type="entry name" value="MethylDNA_cys_MeTrfase_DNA-bd"/>
</dbReference>
<reference evidence="12 13" key="1">
    <citation type="submission" date="2020-08" db="EMBL/GenBank/DDBJ databases">
        <title>Genomic Encyclopedia of Type Strains, Phase IV (KMG-IV): sequencing the most valuable type-strain genomes for metagenomic binning, comparative biology and taxonomic classification.</title>
        <authorList>
            <person name="Goeker M."/>
        </authorList>
    </citation>
    <scope>NUCLEOTIDE SEQUENCE [LARGE SCALE GENOMIC DNA]</scope>
    <source>
        <strain evidence="12 13">DSM 28570</strain>
    </source>
</reference>
<dbReference type="HAMAP" id="MF_00772">
    <property type="entry name" value="OGT"/>
    <property type="match status" value="1"/>
</dbReference>
<comment type="catalytic activity">
    <reaction evidence="8 9">
        <text>a 6-O-methyl-2'-deoxyguanosine in DNA + L-cysteinyl-[protein] = S-methyl-L-cysteinyl-[protein] + a 2'-deoxyguanosine in DNA</text>
        <dbReference type="Rhea" id="RHEA:24000"/>
        <dbReference type="Rhea" id="RHEA-COMP:10131"/>
        <dbReference type="Rhea" id="RHEA-COMP:10132"/>
        <dbReference type="Rhea" id="RHEA-COMP:11367"/>
        <dbReference type="Rhea" id="RHEA-COMP:11368"/>
        <dbReference type="ChEBI" id="CHEBI:29950"/>
        <dbReference type="ChEBI" id="CHEBI:82612"/>
        <dbReference type="ChEBI" id="CHEBI:85445"/>
        <dbReference type="ChEBI" id="CHEBI:85448"/>
        <dbReference type="EC" id="2.1.1.63"/>
    </reaction>
</comment>
<sequence length="170" mass="18617">MHPDIDQQDILCRTISSPIGDLVLYADADHLFAIDSISGDHRIRPGRHDENRVLIEAERQLRAYFAGRLQVFDLPLLPAGTDFQLAVWQAMRGIAYGAVLTYGELAALVGGRNKARAVGQAANRNPLLIVIPCHRVIGSDGRLVGFGAGIAIKDLLLRHERGEKVWPPAP</sequence>
<dbReference type="SUPFAM" id="SSF53155">
    <property type="entry name" value="Methylated DNA-protein cysteine methyltransferase domain"/>
    <property type="match status" value="1"/>
</dbReference>
<evidence type="ECO:0000256" key="6">
    <source>
        <dbReference type="ARBA" id="ARBA00022763"/>
    </source>
</evidence>
<evidence type="ECO:0000259" key="10">
    <source>
        <dbReference type="Pfam" id="PF01035"/>
    </source>
</evidence>
<comment type="catalytic activity">
    <reaction evidence="1 9">
        <text>a 4-O-methyl-thymidine in DNA + L-cysteinyl-[protein] = a thymidine in DNA + S-methyl-L-cysteinyl-[protein]</text>
        <dbReference type="Rhea" id="RHEA:53428"/>
        <dbReference type="Rhea" id="RHEA-COMP:10131"/>
        <dbReference type="Rhea" id="RHEA-COMP:10132"/>
        <dbReference type="Rhea" id="RHEA-COMP:13555"/>
        <dbReference type="Rhea" id="RHEA-COMP:13556"/>
        <dbReference type="ChEBI" id="CHEBI:29950"/>
        <dbReference type="ChEBI" id="CHEBI:82612"/>
        <dbReference type="ChEBI" id="CHEBI:137386"/>
        <dbReference type="ChEBI" id="CHEBI:137387"/>
        <dbReference type="EC" id="2.1.1.63"/>
    </reaction>
</comment>
<dbReference type="GO" id="GO:0032259">
    <property type="term" value="P:methylation"/>
    <property type="evidence" value="ECO:0007669"/>
    <property type="project" value="UniProtKB-KW"/>
</dbReference>
<evidence type="ECO:0000313" key="13">
    <source>
        <dbReference type="Proteomes" id="UP000539642"/>
    </source>
</evidence>
<dbReference type="InterPro" id="IPR001497">
    <property type="entry name" value="MethylDNA_cys_MeTrfase_AS"/>
</dbReference>
<keyword evidence="5 9" id="KW-0808">Transferase</keyword>
<keyword evidence="3 9" id="KW-0963">Cytoplasm</keyword>
<dbReference type="Proteomes" id="UP000539642">
    <property type="component" value="Unassembled WGS sequence"/>
</dbReference>
<dbReference type="SUPFAM" id="SSF46767">
    <property type="entry name" value="Methylated DNA-protein cysteine methyltransferase, C-terminal domain"/>
    <property type="match status" value="1"/>
</dbReference>
<dbReference type="InterPro" id="IPR036217">
    <property type="entry name" value="MethylDNA_cys_MeTrfase_DNAb"/>
</dbReference>
<dbReference type="GO" id="GO:0005737">
    <property type="term" value="C:cytoplasm"/>
    <property type="evidence" value="ECO:0007669"/>
    <property type="project" value="UniProtKB-SubCell"/>
</dbReference>
<dbReference type="InterPro" id="IPR008332">
    <property type="entry name" value="MethylG_MeTrfase_N"/>
</dbReference>
<keyword evidence="7 9" id="KW-0234">DNA repair</keyword>